<dbReference type="InterPro" id="IPR036514">
    <property type="entry name" value="SGNH_hydro_sf"/>
</dbReference>
<evidence type="ECO:0000313" key="3">
    <source>
        <dbReference type="EMBL" id="EFC41322.1"/>
    </source>
</evidence>
<dbReference type="VEuPathDB" id="AmoebaDB:NAEGRDRAFT_70781"/>
<dbReference type="SUPFAM" id="SSF52266">
    <property type="entry name" value="SGNH hydrolase"/>
    <property type="match status" value="1"/>
</dbReference>
<keyword evidence="1" id="KW-0732">Signal</keyword>
<dbReference type="eggNOG" id="ENOG502SADH">
    <property type="taxonomic scope" value="Eukaryota"/>
</dbReference>
<dbReference type="OrthoDB" id="30833at2759"/>
<keyword evidence="4" id="KW-1185">Reference proteome</keyword>
<protein>
    <submittedName>
        <fullName evidence="3">Predicted protein</fullName>
    </submittedName>
</protein>
<dbReference type="CDD" id="cd01831">
    <property type="entry name" value="Endoglucanase_E_like"/>
    <property type="match status" value="1"/>
</dbReference>
<dbReference type="Proteomes" id="UP000006671">
    <property type="component" value="Unassembled WGS sequence"/>
</dbReference>
<evidence type="ECO:0000256" key="1">
    <source>
        <dbReference type="SAM" id="SignalP"/>
    </source>
</evidence>
<evidence type="ECO:0000259" key="2">
    <source>
        <dbReference type="Pfam" id="PF13472"/>
    </source>
</evidence>
<dbReference type="Pfam" id="PF13472">
    <property type="entry name" value="Lipase_GDSL_2"/>
    <property type="match status" value="1"/>
</dbReference>
<dbReference type="GeneID" id="8850686"/>
<dbReference type="PANTHER" id="PTHR37834:SF2">
    <property type="entry name" value="ESTERASE, SGNH HYDROLASE-TYPE"/>
    <property type="match status" value="1"/>
</dbReference>
<evidence type="ECO:0000313" key="4">
    <source>
        <dbReference type="Proteomes" id="UP000006671"/>
    </source>
</evidence>
<feature type="chain" id="PRO_5003038736" evidence="1">
    <location>
        <begin position="26"/>
        <end position="392"/>
    </location>
</feature>
<dbReference type="InterPro" id="IPR037461">
    <property type="entry name" value="CtCE2-like_dom"/>
</dbReference>
<gene>
    <name evidence="3" type="ORF">NAEGRDRAFT_70781</name>
</gene>
<organism evidence="4">
    <name type="scientific">Naegleria gruberi</name>
    <name type="common">Amoeba</name>
    <dbReference type="NCBI Taxonomy" id="5762"/>
    <lineage>
        <taxon>Eukaryota</taxon>
        <taxon>Discoba</taxon>
        <taxon>Heterolobosea</taxon>
        <taxon>Tetramitia</taxon>
        <taxon>Eutetramitia</taxon>
        <taxon>Vahlkampfiidae</taxon>
        <taxon>Naegleria</taxon>
    </lineage>
</organism>
<dbReference type="STRING" id="5762.D2VPA0"/>
<dbReference type="InterPro" id="IPR013830">
    <property type="entry name" value="SGNH_hydro"/>
</dbReference>
<dbReference type="AlphaFoldDB" id="D2VPA0"/>
<dbReference type="RefSeq" id="XP_002674066.1">
    <property type="nucleotide sequence ID" value="XM_002674020.1"/>
</dbReference>
<sequence length="392" mass="44717">MFPQQSHKLILLLSCCCSLLWLGSCVEGVLFEATSPLFTYRHGRYLREKDAILFDWSGMIISTQFVYKQDVNATMNILNAMVHFKSHRHTYNVYLWRLNENNERVKLLQHSLLACNLTAEHFEVNFNWPKDTMSQSYTIQMELEKRTEPHLGIVSFYGITFTQAVAPVSISNTVKRANDLKIEFIGDSITCKPPCGFSPLTEDVHESFVEKTARYLNASDIHVQCWSGKGMVRNHGDKNTTSAEPFSTYYPRTLANDPNILWNFQKIFVPDIVVITLGTNDFSTAPRPSYEEFSGAYQKFLDYVFSQYAPVKGPSFKVVMVSLVTFGNYGDYIQQVAERQQGYGKNLFFANLRDLLRNFTPEDKGCGIHPSVAGDEKMAKMLSAFISQKVIN</sequence>
<dbReference type="GO" id="GO:0052689">
    <property type="term" value="F:carboxylic ester hydrolase activity"/>
    <property type="evidence" value="ECO:0007669"/>
    <property type="project" value="InterPro"/>
</dbReference>
<name>D2VPA0_NAEGR</name>
<dbReference type="InParanoid" id="D2VPA0"/>
<dbReference type="PANTHER" id="PTHR37834">
    <property type="entry name" value="GDSL-LIKE LIPASE/ACYLHYDROLASE DOMAIN PROTEIN (AFU_ORTHOLOGUE AFUA_2G00620)"/>
    <property type="match status" value="1"/>
</dbReference>
<feature type="domain" description="SGNH hydrolase-type esterase" evidence="2">
    <location>
        <begin position="184"/>
        <end position="375"/>
    </location>
</feature>
<dbReference type="InterPro" id="IPR052762">
    <property type="entry name" value="PCW_deacetylase/CE"/>
</dbReference>
<reference evidence="3 4" key="1">
    <citation type="journal article" date="2010" name="Cell">
        <title>The genome of Naegleria gruberi illuminates early eukaryotic versatility.</title>
        <authorList>
            <person name="Fritz-Laylin L.K."/>
            <person name="Prochnik S.E."/>
            <person name="Ginger M.L."/>
            <person name="Dacks J.B."/>
            <person name="Carpenter M.L."/>
            <person name="Field M.C."/>
            <person name="Kuo A."/>
            <person name="Paredez A."/>
            <person name="Chapman J."/>
            <person name="Pham J."/>
            <person name="Shu S."/>
            <person name="Neupane R."/>
            <person name="Cipriano M."/>
            <person name="Mancuso J."/>
            <person name="Tu H."/>
            <person name="Salamov A."/>
            <person name="Lindquist E."/>
            <person name="Shapiro H."/>
            <person name="Lucas S."/>
            <person name="Grigoriev I.V."/>
            <person name="Cande W.Z."/>
            <person name="Fulton C."/>
            <person name="Rokhsar D.S."/>
            <person name="Dawson S.C."/>
        </authorList>
    </citation>
    <scope>NUCLEOTIDE SEQUENCE [LARGE SCALE GENOMIC DNA]</scope>
    <source>
        <strain evidence="3 4">NEG-M</strain>
    </source>
</reference>
<feature type="signal peptide" evidence="1">
    <location>
        <begin position="1"/>
        <end position="25"/>
    </location>
</feature>
<dbReference type="Gene3D" id="3.40.50.1110">
    <property type="entry name" value="SGNH hydrolase"/>
    <property type="match status" value="1"/>
</dbReference>
<accession>D2VPA0</accession>
<dbReference type="KEGG" id="ngr:NAEGRDRAFT_70781"/>
<proteinExistence type="predicted"/>
<dbReference type="EMBL" id="GG738886">
    <property type="protein sequence ID" value="EFC41322.1"/>
    <property type="molecule type" value="Genomic_DNA"/>
</dbReference>